<evidence type="ECO:0000313" key="6">
    <source>
        <dbReference type="Proteomes" id="UP001366085"/>
    </source>
</evidence>
<dbReference type="Pfam" id="PF13439">
    <property type="entry name" value="Glyco_transf_4"/>
    <property type="match status" value="1"/>
</dbReference>
<dbReference type="Pfam" id="PF00534">
    <property type="entry name" value="Glycos_transf_1"/>
    <property type="match status" value="1"/>
</dbReference>
<dbReference type="SUPFAM" id="SSF53756">
    <property type="entry name" value="UDP-Glycosyltransferase/glycogen phosphorylase"/>
    <property type="match status" value="1"/>
</dbReference>
<evidence type="ECO:0000256" key="1">
    <source>
        <dbReference type="ARBA" id="ARBA00022676"/>
    </source>
</evidence>
<reference evidence="5 6" key="1">
    <citation type="submission" date="2024-02" db="EMBL/GenBank/DDBJ databases">
        <authorList>
            <person name="Saticioglu I.B."/>
        </authorList>
    </citation>
    <scope>NUCLEOTIDE SEQUENCE [LARGE SCALE GENOMIC DNA]</scope>
    <source>
        <strain evidence="5 6">Mu-43</strain>
    </source>
</reference>
<keyword evidence="1 5" id="KW-0328">Glycosyltransferase</keyword>
<name>A0ABU8LHC0_9MICO</name>
<keyword evidence="2 5" id="KW-0808">Transferase</keyword>
<proteinExistence type="predicted"/>
<dbReference type="CDD" id="cd03801">
    <property type="entry name" value="GT4_PimA-like"/>
    <property type="match status" value="1"/>
</dbReference>
<sequence>MSDALRVLHLMVSDRFAGVEQFVMRLALQQAHDGHEVWVAGGDPQILAAPLRAAGIRFAPISSVRGAVRATRSADVDVVNSHMTAADVAAVTARLLDSADRALVSTRHFALPRGSRGPRVLYRGVERLLDAEIAISHAVADNIHVPSTVVHSGMETPRLTGERRARTVLMAQRLQPEKQTDLGIRAFAESGIAADGWSLHIAGVGPLRADLADLALRLGIGEAVRFLGFRDDLPTLLQRSGILLATTPNEGLGLTVLEAMSAALPVVAADAGGHRDLLADVEDARLFHAGDAADAGRQLRELASDADERARLGAAERRVQETAFTLRAQADGTAAVYRQTLRRREAHR</sequence>
<gene>
    <name evidence="5" type="ORF">WDU93_03430</name>
</gene>
<comment type="caution">
    <text evidence="5">The sequence shown here is derived from an EMBL/GenBank/DDBJ whole genome shotgun (WGS) entry which is preliminary data.</text>
</comment>
<protein>
    <submittedName>
        <fullName evidence="5">Glycosyltransferase family 4 protein</fullName>
        <ecNumber evidence="5">2.4.-.-</ecNumber>
    </submittedName>
</protein>
<dbReference type="Gene3D" id="3.40.50.2000">
    <property type="entry name" value="Glycogen Phosphorylase B"/>
    <property type="match status" value="2"/>
</dbReference>
<keyword evidence="6" id="KW-1185">Reference proteome</keyword>
<evidence type="ECO:0000313" key="5">
    <source>
        <dbReference type="EMBL" id="MEJ1090733.1"/>
    </source>
</evidence>
<dbReference type="PANTHER" id="PTHR12526:SF635">
    <property type="entry name" value="GLYCOSYL TRANSFERASE GROUP 1"/>
    <property type="match status" value="1"/>
</dbReference>
<organism evidence="5 6">
    <name type="scientific">Microbacterium istanbulense</name>
    <dbReference type="NCBI Taxonomy" id="3122049"/>
    <lineage>
        <taxon>Bacteria</taxon>
        <taxon>Bacillati</taxon>
        <taxon>Actinomycetota</taxon>
        <taxon>Actinomycetes</taxon>
        <taxon>Micrococcales</taxon>
        <taxon>Microbacteriaceae</taxon>
        <taxon>Microbacterium</taxon>
    </lineage>
</organism>
<feature type="domain" description="Glycosyltransferase subfamily 4-like N-terminal" evidence="4">
    <location>
        <begin position="18"/>
        <end position="144"/>
    </location>
</feature>
<dbReference type="GO" id="GO:0016757">
    <property type="term" value="F:glycosyltransferase activity"/>
    <property type="evidence" value="ECO:0007669"/>
    <property type="project" value="UniProtKB-KW"/>
</dbReference>
<accession>A0ABU8LHC0</accession>
<dbReference type="EMBL" id="JBBDGN010000002">
    <property type="protein sequence ID" value="MEJ1090733.1"/>
    <property type="molecule type" value="Genomic_DNA"/>
</dbReference>
<dbReference type="InterPro" id="IPR001296">
    <property type="entry name" value="Glyco_trans_1"/>
</dbReference>
<dbReference type="Proteomes" id="UP001366085">
    <property type="component" value="Unassembled WGS sequence"/>
</dbReference>
<dbReference type="RefSeq" id="WP_337317489.1">
    <property type="nucleotide sequence ID" value="NZ_JBBDGN010000002.1"/>
</dbReference>
<feature type="domain" description="Glycosyl transferase family 1" evidence="3">
    <location>
        <begin position="166"/>
        <end position="317"/>
    </location>
</feature>
<dbReference type="InterPro" id="IPR028098">
    <property type="entry name" value="Glyco_trans_4-like_N"/>
</dbReference>
<evidence type="ECO:0000259" key="3">
    <source>
        <dbReference type="Pfam" id="PF00534"/>
    </source>
</evidence>
<evidence type="ECO:0000259" key="4">
    <source>
        <dbReference type="Pfam" id="PF13439"/>
    </source>
</evidence>
<evidence type="ECO:0000256" key="2">
    <source>
        <dbReference type="ARBA" id="ARBA00022679"/>
    </source>
</evidence>
<dbReference type="EC" id="2.4.-.-" evidence="5"/>
<dbReference type="PANTHER" id="PTHR12526">
    <property type="entry name" value="GLYCOSYLTRANSFERASE"/>
    <property type="match status" value="1"/>
</dbReference>